<proteinExistence type="inferred from homology"/>
<comment type="caution">
    <text evidence="5">The sequence shown here is derived from an EMBL/GenBank/DDBJ whole genome shotgun (WGS) entry which is preliminary data.</text>
</comment>
<dbReference type="RefSeq" id="WP_188432733.1">
    <property type="nucleotide sequence ID" value="NZ_BMEX01000008.1"/>
</dbReference>
<name>A0ABQ1GTN1_9BACL</name>
<dbReference type="SUPFAM" id="SSF116734">
    <property type="entry name" value="DNA methylase specificity domain"/>
    <property type="match status" value="1"/>
</dbReference>
<keyword evidence="2" id="KW-0680">Restriction system</keyword>
<gene>
    <name evidence="5" type="ORF">GCM10007416_23630</name>
</gene>
<feature type="domain" description="Type I restriction modification DNA specificity" evidence="4">
    <location>
        <begin position="350"/>
        <end position="501"/>
    </location>
</feature>
<comment type="similarity">
    <text evidence="1">Belongs to the type-I restriction system S methylase family.</text>
</comment>
<dbReference type="PANTHER" id="PTHR30408:SF12">
    <property type="entry name" value="TYPE I RESTRICTION ENZYME MJAVIII SPECIFICITY SUBUNIT"/>
    <property type="match status" value="1"/>
</dbReference>
<keyword evidence="6" id="KW-1185">Reference proteome</keyword>
<keyword evidence="3" id="KW-0238">DNA-binding</keyword>
<dbReference type="PANTHER" id="PTHR30408">
    <property type="entry name" value="TYPE-1 RESTRICTION ENZYME ECOKI SPECIFICITY PROTEIN"/>
    <property type="match status" value="1"/>
</dbReference>
<protein>
    <recommendedName>
        <fullName evidence="4">Type I restriction modification DNA specificity domain-containing protein</fullName>
    </recommendedName>
</protein>
<reference evidence="6" key="1">
    <citation type="journal article" date="2019" name="Int. J. Syst. Evol. Microbiol.">
        <title>The Global Catalogue of Microorganisms (GCM) 10K type strain sequencing project: providing services to taxonomists for standard genome sequencing and annotation.</title>
        <authorList>
            <consortium name="The Broad Institute Genomics Platform"/>
            <consortium name="The Broad Institute Genome Sequencing Center for Infectious Disease"/>
            <person name="Wu L."/>
            <person name="Ma J."/>
        </authorList>
    </citation>
    <scope>NUCLEOTIDE SEQUENCE [LARGE SCALE GENOMIC DNA]</scope>
    <source>
        <strain evidence="6">CGMCC 1.12404</strain>
    </source>
</reference>
<evidence type="ECO:0000256" key="1">
    <source>
        <dbReference type="ARBA" id="ARBA00010923"/>
    </source>
</evidence>
<evidence type="ECO:0000256" key="3">
    <source>
        <dbReference type="ARBA" id="ARBA00023125"/>
    </source>
</evidence>
<organism evidence="5 6">
    <name type="scientific">Kroppenstedtia guangzhouensis</name>
    <dbReference type="NCBI Taxonomy" id="1274356"/>
    <lineage>
        <taxon>Bacteria</taxon>
        <taxon>Bacillati</taxon>
        <taxon>Bacillota</taxon>
        <taxon>Bacilli</taxon>
        <taxon>Bacillales</taxon>
        <taxon>Thermoactinomycetaceae</taxon>
        <taxon>Kroppenstedtia</taxon>
    </lineage>
</organism>
<evidence type="ECO:0000256" key="2">
    <source>
        <dbReference type="ARBA" id="ARBA00022747"/>
    </source>
</evidence>
<dbReference type="Gene3D" id="3.90.220.20">
    <property type="entry name" value="DNA methylase specificity domains"/>
    <property type="match status" value="1"/>
</dbReference>
<dbReference type="InterPro" id="IPR000055">
    <property type="entry name" value="Restrct_endonuc_typeI_TRD"/>
</dbReference>
<evidence type="ECO:0000313" key="6">
    <source>
        <dbReference type="Proteomes" id="UP000617979"/>
    </source>
</evidence>
<sequence>MRQPLQRFLTTMNERGLDRPEAHLMEALRVWWTDRALQESPDSVMDTEGDPDRLFKVMKEQVEGKLGHFPGDRDLFFQWYHLLKDLDVIDSVTELVRADRRHTLLLPEMLFSTFANRIRDEAIPPRSLLITEAEKFLPWLKAFVESNRDRLITLTTERWIMHKLLELAFVGEAHVRIRFQSIYKPMDLPLYDGIFSVPDFGGRLGPAETHDQFWTNETEGIAAENLVRHLTEQGILHLIAPAKLTFGGAGLARLRRVLSKAFQVGRIEALPEGSLRPWTGIRAYWITLSKQPVSQVILGRLGWKDGNLSPEMEQSLTPARFADRKDWRVDLYLADSQAELARYQASDIPKIKLKEVAEIFRGKSIMKKDIRPGEIAVLNISNLEEGEVLWDGLDTIAEERRKVRRYELEPGDLVMTCRGTVNKFAVIDRLPRTVIASANIIVMRFKEGVDSTWVRIFLESPVGTALVKSFQRGGTVMNINPGDIGELEIPWPDPQKQQRLVEEYRREWEYLRETIRQAEERWKNKRTAIEQQLYD</sequence>
<dbReference type="EMBL" id="BMEX01000008">
    <property type="protein sequence ID" value="GGA49774.1"/>
    <property type="molecule type" value="Genomic_DNA"/>
</dbReference>
<dbReference type="InterPro" id="IPR044946">
    <property type="entry name" value="Restrct_endonuc_typeI_TRD_sf"/>
</dbReference>
<dbReference type="Pfam" id="PF01420">
    <property type="entry name" value="Methylase_S"/>
    <property type="match status" value="1"/>
</dbReference>
<dbReference type="InterPro" id="IPR052021">
    <property type="entry name" value="Type-I_RS_S_subunit"/>
</dbReference>
<dbReference type="Proteomes" id="UP000617979">
    <property type="component" value="Unassembled WGS sequence"/>
</dbReference>
<accession>A0ABQ1GTN1</accession>
<evidence type="ECO:0000313" key="5">
    <source>
        <dbReference type="EMBL" id="GGA49774.1"/>
    </source>
</evidence>
<evidence type="ECO:0000259" key="4">
    <source>
        <dbReference type="Pfam" id="PF01420"/>
    </source>
</evidence>